<keyword evidence="2 6" id="KW-0032">Aminotransferase</keyword>
<dbReference type="Proteomes" id="UP001317259">
    <property type="component" value="Unassembled WGS sequence"/>
</dbReference>
<keyword evidence="7" id="KW-1185">Reference proteome</keyword>
<dbReference type="Gene3D" id="3.90.1150.10">
    <property type="entry name" value="Aspartate Aminotransferase, domain 1"/>
    <property type="match status" value="1"/>
</dbReference>
<dbReference type="PANTHER" id="PTHR43807">
    <property type="entry name" value="FI04487P"/>
    <property type="match status" value="1"/>
</dbReference>
<gene>
    <name evidence="6" type="ORF">MF672_026845</name>
</gene>
<comment type="caution">
    <text evidence="6">The sequence shown here is derived from an EMBL/GenBank/DDBJ whole genome shotgun (WGS) entry which is preliminary data.</text>
</comment>
<evidence type="ECO:0000313" key="6">
    <source>
        <dbReference type="EMBL" id="MCK2217379.1"/>
    </source>
</evidence>
<dbReference type="PANTHER" id="PTHR43807:SF20">
    <property type="entry name" value="FI04487P"/>
    <property type="match status" value="1"/>
</dbReference>
<dbReference type="InterPro" id="IPR015421">
    <property type="entry name" value="PyrdxlP-dep_Trfase_major"/>
</dbReference>
<feature type="domain" description="Aminotransferase class I/classII large" evidence="5">
    <location>
        <begin position="30"/>
        <end position="383"/>
    </location>
</feature>
<dbReference type="Gene3D" id="3.40.640.10">
    <property type="entry name" value="Type I PLP-dependent aspartate aminotransferase-like (Major domain)"/>
    <property type="match status" value="1"/>
</dbReference>
<organism evidence="6 7">
    <name type="scientific">Actinomadura luzonensis</name>
    <dbReference type="NCBI Taxonomy" id="2805427"/>
    <lineage>
        <taxon>Bacteria</taxon>
        <taxon>Bacillati</taxon>
        <taxon>Actinomycetota</taxon>
        <taxon>Actinomycetes</taxon>
        <taxon>Streptosporangiales</taxon>
        <taxon>Thermomonosporaceae</taxon>
        <taxon>Actinomadura</taxon>
    </lineage>
</organism>
<evidence type="ECO:0000256" key="3">
    <source>
        <dbReference type="ARBA" id="ARBA00022679"/>
    </source>
</evidence>
<dbReference type="EC" id="2.6.1.-" evidence="6"/>
<keyword evidence="3 6" id="KW-0808">Transferase</keyword>
<evidence type="ECO:0000259" key="5">
    <source>
        <dbReference type="Pfam" id="PF00155"/>
    </source>
</evidence>
<proteinExistence type="predicted"/>
<dbReference type="EMBL" id="JAKRKC020000001">
    <property type="protein sequence ID" value="MCK2217379.1"/>
    <property type="molecule type" value="Genomic_DNA"/>
</dbReference>
<dbReference type="InterPro" id="IPR015424">
    <property type="entry name" value="PyrdxlP-dep_Trfase"/>
</dbReference>
<dbReference type="InterPro" id="IPR004839">
    <property type="entry name" value="Aminotransferase_I/II_large"/>
</dbReference>
<name>A0ABT0FYM9_9ACTN</name>
<dbReference type="InterPro" id="IPR015422">
    <property type="entry name" value="PyrdxlP-dep_Trfase_small"/>
</dbReference>
<keyword evidence="4" id="KW-0663">Pyridoxal phosphate</keyword>
<reference evidence="6 7" key="1">
    <citation type="submission" date="2022-04" db="EMBL/GenBank/DDBJ databases">
        <title>Genome draft of Actinomadura sp. ATCC 31491.</title>
        <authorList>
            <person name="Shi X."/>
            <person name="Du Y."/>
        </authorList>
    </citation>
    <scope>NUCLEOTIDE SEQUENCE [LARGE SCALE GENOMIC DNA]</scope>
    <source>
        <strain evidence="6 7">ATCC 31491</strain>
    </source>
</reference>
<dbReference type="NCBIfam" id="NF005855">
    <property type="entry name" value="PRK07777.1"/>
    <property type="match status" value="1"/>
</dbReference>
<evidence type="ECO:0000256" key="1">
    <source>
        <dbReference type="ARBA" id="ARBA00001933"/>
    </source>
</evidence>
<protein>
    <submittedName>
        <fullName evidence="6">Pyridoxal phosphate-dependent aminotransferase</fullName>
        <ecNumber evidence="6">2.6.1.-</ecNumber>
    </submittedName>
</protein>
<evidence type="ECO:0000313" key="7">
    <source>
        <dbReference type="Proteomes" id="UP001317259"/>
    </source>
</evidence>
<dbReference type="RefSeq" id="WP_242375002.1">
    <property type="nucleotide sequence ID" value="NZ_JAKRKC020000001.1"/>
</dbReference>
<comment type="cofactor">
    <cofactor evidence="1">
        <name>pyridoxal 5'-phosphate</name>
        <dbReference type="ChEBI" id="CHEBI:597326"/>
    </cofactor>
</comment>
<accession>A0ABT0FYM9</accession>
<sequence>MTEPLVSRMRAFGTTIFAEMSALAVQTGSINLGQGFPDTDGPAAMLDRAMQAITSGANQYPPGPGLPELRRAVAEHRADHYRLDYDPSGEVLVTVGATEAIAASVLALCEPGDEVVVFEPFYDSYAASVALAQARLVAVTLRPVAGRFTFDPGELRAAVTPRTRAILVNSPHNPTGTVFTREELEVIAGLCRERDLIAITDEVYEHLTFDGVAHVPLATLPGMRERTVMISSAGKTFSVTGWKTGWVCAPAPLVTAVQTVKQFLTFTASAPWQLAVAYGLRHELEWVSALRAGLQDKRDRLMEGLTAAGFEVLRPAGTYFVQTDIRPLGFTDGLELTRRLPELAGVVAIPTQVFYEHQERGRHYVRFAFCKKDEVIDEAVARLKRLSA</sequence>
<evidence type="ECO:0000256" key="2">
    <source>
        <dbReference type="ARBA" id="ARBA00022576"/>
    </source>
</evidence>
<dbReference type="SUPFAM" id="SSF53383">
    <property type="entry name" value="PLP-dependent transferases"/>
    <property type="match status" value="1"/>
</dbReference>
<dbReference type="GO" id="GO:0008483">
    <property type="term" value="F:transaminase activity"/>
    <property type="evidence" value="ECO:0007669"/>
    <property type="project" value="UniProtKB-KW"/>
</dbReference>
<dbReference type="Pfam" id="PF00155">
    <property type="entry name" value="Aminotran_1_2"/>
    <property type="match status" value="1"/>
</dbReference>
<dbReference type="CDD" id="cd00609">
    <property type="entry name" value="AAT_like"/>
    <property type="match status" value="1"/>
</dbReference>
<evidence type="ECO:0000256" key="4">
    <source>
        <dbReference type="ARBA" id="ARBA00022898"/>
    </source>
</evidence>
<dbReference type="InterPro" id="IPR051326">
    <property type="entry name" value="Kynurenine-oxoglutarate_AT"/>
</dbReference>